<dbReference type="GO" id="GO:0032259">
    <property type="term" value="P:methylation"/>
    <property type="evidence" value="ECO:0007669"/>
    <property type="project" value="UniProtKB-KW"/>
</dbReference>
<protein>
    <submittedName>
        <fullName evidence="2">Glyoxalase superfamily enzyme, possibly 3-demethylubiquinone-9 3-methyltransferase</fullName>
    </submittedName>
</protein>
<evidence type="ECO:0000313" key="2">
    <source>
        <dbReference type="EMBL" id="SHI41852.1"/>
    </source>
</evidence>
<evidence type="ECO:0000259" key="1">
    <source>
        <dbReference type="Pfam" id="PF06983"/>
    </source>
</evidence>
<gene>
    <name evidence="2" type="ORF">SAMN05421803_101167</name>
</gene>
<keyword evidence="2" id="KW-0808">Transferase</keyword>
<dbReference type="STRING" id="758803.SAMN05421803_101167"/>
<dbReference type="PANTHER" id="PTHR33990">
    <property type="entry name" value="PROTEIN YJDN-RELATED"/>
    <property type="match status" value="1"/>
</dbReference>
<reference evidence="2 3" key="1">
    <citation type="submission" date="2016-11" db="EMBL/GenBank/DDBJ databases">
        <authorList>
            <person name="Jaros S."/>
            <person name="Januszkiewicz K."/>
            <person name="Wedrychowicz H."/>
        </authorList>
    </citation>
    <scope>NUCLEOTIDE SEQUENCE [LARGE SCALE GENOMIC DNA]</scope>
    <source>
        <strain evidence="2 3">CGMCC 4.5723</strain>
    </source>
</reference>
<name>A0A1M6AZG8_9ACTN</name>
<dbReference type="RefSeq" id="WP_073373890.1">
    <property type="nucleotide sequence ID" value="NZ_FQZK01000001.1"/>
</dbReference>
<evidence type="ECO:0000313" key="3">
    <source>
        <dbReference type="Proteomes" id="UP000184452"/>
    </source>
</evidence>
<dbReference type="PANTHER" id="PTHR33990:SF2">
    <property type="entry name" value="PHNB-LIKE DOMAIN-CONTAINING PROTEIN"/>
    <property type="match status" value="1"/>
</dbReference>
<dbReference type="AlphaFoldDB" id="A0A1M6AZG8"/>
<dbReference type="InterPro" id="IPR029068">
    <property type="entry name" value="Glyas_Bleomycin-R_OHBP_Dase"/>
</dbReference>
<dbReference type="EMBL" id="FQZK01000001">
    <property type="protein sequence ID" value="SHI41852.1"/>
    <property type="molecule type" value="Genomic_DNA"/>
</dbReference>
<keyword evidence="2" id="KW-0830">Ubiquinone</keyword>
<dbReference type="GO" id="GO:0008168">
    <property type="term" value="F:methyltransferase activity"/>
    <property type="evidence" value="ECO:0007669"/>
    <property type="project" value="UniProtKB-KW"/>
</dbReference>
<keyword evidence="3" id="KW-1185">Reference proteome</keyword>
<organism evidence="2 3">
    <name type="scientific">Nocardiopsis flavescens</name>
    <dbReference type="NCBI Taxonomy" id="758803"/>
    <lineage>
        <taxon>Bacteria</taxon>
        <taxon>Bacillati</taxon>
        <taxon>Actinomycetota</taxon>
        <taxon>Actinomycetes</taxon>
        <taxon>Streptosporangiales</taxon>
        <taxon>Nocardiopsidaceae</taxon>
        <taxon>Nocardiopsis</taxon>
    </lineage>
</organism>
<dbReference type="PIRSF" id="PIRSF021700">
    <property type="entry name" value="3_dmu_93_MTrfase"/>
    <property type="match status" value="1"/>
</dbReference>
<keyword evidence="2" id="KW-0489">Methyltransferase</keyword>
<proteinExistence type="predicted"/>
<dbReference type="Pfam" id="PF06983">
    <property type="entry name" value="3-dmu-9_3-mt"/>
    <property type="match status" value="1"/>
</dbReference>
<dbReference type="CDD" id="cd06588">
    <property type="entry name" value="PhnB_like"/>
    <property type="match status" value="1"/>
</dbReference>
<sequence>MTELNKIVPCLWFDTQAEEAANFYVGVFDDARILKVTPYGPGLHRPADAVLTVDFEVQGQQLTALNGGPEFTFSEAFSLQVLCDDQAESDRYWYALTEDGGRESRCGWLKDRYGFSWQVFPRELNDLVGDPDPARAERAVKAMLAMGRIDLAQVRRAADAG</sequence>
<dbReference type="Gene3D" id="3.10.180.10">
    <property type="entry name" value="2,3-Dihydroxybiphenyl 1,2-Dioxygenase, domain 1"/>
    <property type="match status" value="1"/>
</dbReference>
<dbReference type="InterPro" id="IPR028973">
    <property type="entry name" value="PhnB-like"/>
</dbReference>
<accession>A0A1M6AZG8</accession>
<feature type="domain" description="PhnB-like" evidence="1">
    <location>
        <begin position="6"/>
        <end position="119"/>
    </location>
</feature>
<dbReference type="OrthoDB" id="9806473at2"/>
<dbReference type="Proteomes" id="UP000184452">
    <property type="component" value="Unassembled WGS sequence"/>
</dbReference>
<dbReference type="SUPFAM" id="SSF54593">
    <property type="entry name" value="Glyoxalase/Bleomycin resistance protein/Dihydroxybiphenyl dioxygenase"/>
    <property type="match status" value="1"/>
</dbReference>
<dbReference type="InterPro" id="IPR009725">
    <property type="entry name" value="3_dmu_93_MTrfase"/>
</dbReference>